<gene>
    <name evidence="17" type="ORF">BGW36DRAFT_326934</name>
</gene>
<dbReference type="PANTHER" id="PTHR45765:SF1">
    <property type="entry name" value="METHIONINE--TRNA LIGASE, CYTOPLASMIC"/>
    <property type="match status" value="1"/>
</dbReference>
<evidence type="ECO:0000259" key="15">
    <source>
        <dbReference type="Pfam" id="PF09334"/>
    </source>
</evidence>
<evidence type="ECO:0000256" key="11">
    <source>
        <dbReference type="ARBA" id="ARBA00030904"/>
    </source>
</evidence>
<keyword evidence="10 13" id="KW-0030">Aminoacyl-tRNA synthetase</keyword>
<dbReference type="GO" id="GO:0006431">
    <property type="term" value="P:methionyl-tRNA aminoacylation"/>
    <property type="evidence" value="ECO:0007669"/>
    <property type="project" value="InterPro"/>
</dbReference>
<keyword evidence="18" id="KW-1185">Reference proteome</keyword>
<dbReference type="GO" id="GO:0005829">
    <property type="term" value="C:cytosol"/>
    <property type="evidence" value="ECO:0007669"/>
    <property type="project" value="TreeGrafter"/>
</dbReference>
<evidence type="ECO:0000256" key="2">
    <source>
        <dbReference type="ARBA" id="ARBA00005594"/>
    </source>
</evidence>
<feature type="compositionally biased region" description="Low complexity" evidence="14">
    <location>
        <begin position="639"/>
        <end position="652"/>
    </location>
</feature>
<accession>A0AAD4KN84</accession>
<keyword evidence="7 13" id="KW-0067">ATP-binding</keyword>
<dbReference type="InterPro" id="IPR033911">
    <property type="entry name" value="MetRS_core"/>
</dbReference>
<proteinExistence type="inferred from homology"/>
<dbReference type="InterPro" id="IPR041872">
    <property type="entry name" value="Anticodon_Met"/>
</dbReference>
<feature type="domain" description="Methionyl-tRNA synthetase anticodon-binding" evidence="16">
    <location>
        <begin position="469"/>
        <end position="605"/>
    </location>
</feature>
<feature type="compositionally biased region" description="Basic and acidic residues" evidence="14">
    <location>
        <begin position="653"/>
        <end position="668"/>
    </location>
</feature>
<reference evidence="17" key="1">
    <citation type="submission" date="2021-12" db="EMBL/GenBank/DDBJ databases">
        <title>Convergent genome expansion in fungi linked to evolution of root-endophyte symbiosis.</title>
        <authorList>
            <consortium name="DOE Joint Genome Institute"/>
            <person name="Ke Y.-H."/>
            <person name="Bonito G."/>
            <person name="Liao H.-L."/>
            <person name="Looney B."/>
            <person name="Rojas-Flechas A."/>
            <person name="Nash J."/>
            <person name="Hameed K."/>
            <person name="Schadt C."/>
            <person name="Martin F."/>
            <person name="Crous P.W."/>
            <person name="Miettinen O."/>
            <person name="Magnuson J.K."/>
            <person name="Labbe J."/>
            <person name="Jacobson D."/>
            <person name="Doktycz M.J."/>
            <person name="Veneault-Fourrey C."/>
            <person name="Kuo A."/>
            <person name="Mondo S."/>
            <person name="Calhoun S."/>
            <person name="Riley R."/>
            <person name="Ohm R."/>
            <person name="LaButti K."/>
            <person name="Andreopoulos B."/>
            <person name="Pangilinan J."/>
            <person name="Nolan M."/>
            <person name="Tritt A."/>
            <person name="Clum A."/>
            <person name="Lipzen A."/>
            <person name="Daum C."/>
            <person name="Barry K."/>
            <person name="Grigoriev I.V."/>
            <person name="Vilgalys R."/>
        </authorList>
    </citation>
    <scope>NUCLEOTIDE SEQUENCE</scope>
    <source>
        <strain evidence="17">PMI_201</strain>
    </source>
</reference>
<evidence type="ECO:0000256" key="12">
    <source>
        <dbReference type="ARBA" id="ARBA00047364"/>
    </source>
</evidence>
<keyword evidence="6 13" id="KW-0547">Nucleotide-binding</keyword>
<keyword evidence="4" id="KW-0820">tRNA-binding</keyword>
<comment type="catalytic activity">
    <reaction evidence="12">
        <text>tRNA(Met) + L-methionine + ATP = L-methionyl-tRNA(Met) + AMP + diphosphate</text>
        <dbReference type="Rhea" id="RHEA:13481"/>
        <dbReference type="Rhea" id="RHEA-COMP:9667"/>
        <dbReference type="Rhea" id="RHEA-COMP:9698"/>
        <dbReference type="ChEBI" id="CHEBI:30616"/>
        <dbReference type="ChEBI" id="CHEBI:33019"/>
        <dbReference type="ChEBI" id="CHEBI:57844"/>
        <dbReference type="ChEBI" id="CHEBI:78442"/>
        <dbReference type="ChEBI" id="CHEBI:78530"/>
        <dbReference type="ChEBI" id="CHEBI:456215"/>
        <dbReference type="EC" id="6.1.1.10"/>
    </reaction>
</comment>
<keyword evidence="8" id="KW-0694">RNA-binding</keyword>
<dbReference type="InterPro" id="IPR014729">
    <property type="entry name" value="Rossmann-like_a/b/a_fold"/>
</dbReference>
<comment type="subcellular location">
    <subcellularLocation>
        <location evidence="1">Cytoplasm</location>
    </subcellularLocation>
</comment>
<dbReference type="GO" id="GO:0005524">
    <property type="term" value="F:ATP binding"/>
    <property type="evidence" value="ECO:0007669"/>
    <property type="project" value="UniProtKB-KW"/>
</dbReference>
<dbReference type="InterPro" id="IPR001412">
    <property type="entry name" value="aa-tRNA-synth_I_CS"/>
</dbReference>
<dbReference type="CDD" id="cd00814">
    <property type="entry name" value="MetRS_core"/>
    <property type="match status" value="1"/>
</dbReference>
<dbReference type="SUPFAM" id="SSF47323">
    <property type="entry name" value="Anticodon-binding domain of a subclass of class I aminoacyl-tRNA synthetases"/>
    <property type="match status" value="1"/>
</dbReference>
<evidence type="ECO:0000256" key="5">
    <source>
        <dbReference type="ARBA" id="ARBA00022598"/>
    </source>
</evidence>
<dbReference type="AlphaFoldDB" id="A0AAD4KN84"/>
<evidence type="ECO:0000256" key="8">
    <source>
        <dbReference type="ARBA" id="ARBA00022884"/>
    </source>
</evidence>
<dbReference type="Gene3D" id="1.10.730.10">
    <property type="entry name" value="Isoleucyl-tRNA Synthetase, Domain 1"/>
    <property type="match status" value="1"/>
</dbReference>
<dbReference type="FunFam" id="1.10.730.10:FF:000031">
    <property type="entry name" value="Putative Methionyl-tRNA synthetase"/>
    <property type="match status" value="1"/>
</dbReference>
<dbReference type="EC" id="6.1.1.10" evidence="3"/>
<feature type="domain" description="Methionyl/Leucyl tRNA synthetase" evidence="15">
    <location>
        <begin position="16"/>
        <end position="444"/>
    </location>
</feature>
<evidence type="ECO:0000313" key="18">
    <source>
        <dbReference type="Proteomes" id="UP001201262"/>
    </source>
</evidence>
<evidence type="ECO:0000256" key="14">
    <source>
        <dbReference type="SAM" id="MobiDB-lite"/>
    </source>
</evidence>
<evidence type="ECO:0000256" key="9">
    <source>
        <dbReference type="ARBA" id="ARBA00022917"/>
    </source>
</evidence>
<feature type="region of interest" description="Disordered" evidence="14">
    <location>
        <begin position="612"/>
        <end position="668"/>
    </location>
</feature>
<dbReference type="GO" id="GO:0000049">
    <property type="term" value="F:tRNA binding"/>
    <property type="evidence" value="ECO:0007669"/>
    <property type="project" value="UniProtKB-KW"/>
</dbReference>
<evidence type="ECO:0000256" key="3">
    <source>
        <dbReference type="ARBA" id="ARBA00012838"/>
    </source>
</evidence>
<feature type="compositionally biased region" description="Basic and acidic residues" evidence="14">
    <location>
        <begin position="612"/>
        <end position="638"/>
    </location>
</feature>
<dbReference type="InterPro" id="IPR029038">
    <property type="entry name" value="MetRS_Zn"/>
</dbReference>
<evidence type="ECO:0000256" key="7">
    <source>
        <dbReference type="ARBA" id="ARBA00022840"/>
    </source>
</evidence>
<dbReference type="Proteomes" id="UP001201262">
    <property type="component" value="Unassembled WGS sequence"/>
</dbReference>
<dbReference type="PROSITE" id="PS00178">
    <property type="entry name" value="AA_TRNA_LIGASE_I"/>
    <property type="match status" value="1"/>
</dbReference>
<sequence length="668" mass="75325">MAAVEPILPKPGQHNVLITSALPYVNNVPHLGNVTGSVLPADVFARYNRARGFPTLYICGSDEYGTATETKALEEGVTPEQLCAKYHDIHKGIYDWFKIKFDIFGKTPTAQQTKIVQQIFRRLWENGYIEEKETTQPYCPDKDHRKFLADRFVEGECSICGDPGARGDQCDKCGNLLDPFEPDVKENGDQEQDVEAKATGWLINPRCKLHASATPEKRQTKHLYLRLDALKDKIVPWFEKVSKENEWSHNTTSIVQSWIDKGLKPRAITRDIEWGVPIPTGIEGLDEEEYKHKVFYVWFDACIGYVSITANYTDGDNLAGTLWEQWWKDPENVSLYQFMGKDNVPFHSIIFPASQLGDGTTWTKVHRISATEYLNYEGGKFSKSKGIGVFGSSARETGIDADIWRFYLISRRPETNDTEFKWDDFVSTNNNELLKNLGNLVARVIKFTQAKMGGEVPKYSEAPFLAEHEKEVNEHLKSYITFMDATKMRQSVVDFMQISSLGNKLLQDNKLDNRLFTEEPDRCAAVINIALNHIHLLASLLAPFMPSTSESIFEQLGVEPTPHITDKWVTDALKPGHKIGQSKLLFSVIPATKIEEWREAFGGEEARKQKALEAEKAAAKKAAKEKEKEKKKLKKEAAAKAAAEAANATASALEKKLTIDDDGQKNLP</sequence>
<dbReference type="GeneID" id="70243029"/>
<dbReference type="RefSeq" id="XP_046068279.1">
    <property type="nucleotide sequence ID" value="XM_046212742.1"/>
</dbReference>
<dbReference type="CDD" id="cd07957">
    <property type="entry name" value="Anticodon_Ia_Met"/>
    <property type="match status" value="1"/>
</dbReference>
<dbReference type="NCBIfam" id="TIGR00398">
    <property type="entry name" value="metG"/>
    <property type="match status" value="1"/>
</dbReference>
<dbReference type="PRINTS" id="PR01041">
    <property type="entry name" value="TRNASYNTHMET"/>
</dbReference>
<dbReference type="InterPro" id="IPR015413">
    <property type="entry name" value="Methionyl/Leucyl_tRNA_Synth"/>
</dbReference>
<dbReference type="Pfam" id="PF19303">
    <property type="entry name" value="Anticodon_3"/>
    <property type="match status" value="1"/>
</dbReference>
<dbReference type="SUPFAM" id="SSF52374">
    <property type="entry name" value="Nucleotidylyl transferase"/>
    <property type="match status" value="1"/>
</dbReference>
<dbReference type="Gene3D" id="2.20.28.20">
    <property type="entry name" value="Methionyl-tRNA synthetase, Zn-domain"/>
    <property type="match status" value="1"/>
</dbReference>
<evidence type="ECO:0000259" key="16">
    <source>
        <dbReference type="Pfam" id="PF19303"/>
    </source>
</evidence>
<dbReference type="PANTHER" id="PTHR45765">
    <property type="entry name" value="METHIONINE--TRNA LIGASE"/>
    <property type="match status" value="1"/>
</dbReference>
<evidence type="ECO:0000256" key="10">
    <source>
        <dbReference type="ARBA" id="ARBA00023146"/>
    </source>
</evidence>
<dbReference type="InterPro" id="IPR014758">
    <property type="entry name" value="Met-tRNA_synth"/>
</dbReference>
<dbReference type="SUPFAM" id="SSF57770">
    <property type="entry name" value="Methionyl-tRNA synthetase (MetRS), Zn-domain"/>
    <property type="match status" value="1"/>
</dbReference>
<organism evidence="17 18">
    <name type="scientific">Talaromyces proteolyticus</name>
    <dbReference type="NCBI Taxonomy" id="1131652"/>
    <lineage>
        <taxon>Eukaryota</taxon>
        <taxon>Fungi</taxon>
        <taxon>Dikarya</taxon>
        <taxon>Ascomycota</taxon>
        <taxon>Pezizomycotina</taxon>
        <taxon>Eurotiomycetes</taxon>
        <taxon>Eurotiomycetidae</taxon>
        <taxon>Eurotiales</taxon>
        <taxon>Trichocomaceae</taxon>
        <taxon>Talaromyces</taxon>
        <taxon>Talaromyces sect. Bacilispori</taxon>
    </lineage>
</organism>
<keyword evidence="9 13" id="KW-0648">Protein biosynthesis</keyword>
<name>A0AAD4KN84_9EURO</name>
<evidence type="ECO:0000256" key="4">
    <source>
        <dbReference type="ARBA" id="ARBA00022555"/>
    </source>
</evidence>
<dbReference type="Pfam" id="PF09334">
    <property type="entry name" value="tRNA-synt_1g"/>
    <property type="match status" value="1"/>
</dbReference>
<evidence type="ECO:0000256" key="13">
    <source>
        <dbReference type="RuleBase" id="RU363039"/>
    </source>
</evidence>
<protein>
    <recommendedName>
        <fullName evidence="3">methionine--tRNA ligase</fullName>
        <ecNumber evidence="3">6.1.1.10</ecNumber>
    </recommendedName>
    <alternativeName>
        <fullName evidence="11">Methionyl-tRNA synthetase</fullName>
    </alternativeName>
</protein>
<evidence type="ECO:0000313" key="17">
    <source>
        <dbReference type="EMBL" id="KAH8692282.1"/>
    </source>
</evidence>
<dbReference type="InterPro" id="IPR009080">
    <property type="entry name" value="tRNAsynth_Ia_anticodon-bd"/>
</dbReference>
<dbReference type="Gene3D" id="3.40.50.620">
    <property type="entry name" value="HUPs"/>
    <property type="match status" value="1"/>
</dbReference>
<keyword evidence="5 13" id="KW-0436">Ligase</keyword>
<dbReference type="InterPro" id="IPR023458">
    <property type="entry name" value="Met-tRNA_ligase_1"/>
</dbReference>
<dbReference type="GO" id="GO:0004825">
    <property type="term" value="F:methionine-tRNA ligase activity"/>
    <property type="evidence" value="ECO:0007669"/>
    <property type="project" value="UniProtKB-EC"/>
</dbReference>
<evidence type="ECO:0000256" key="1">
    <source>
        <dbReference type="ARBA" id="ARBA00004496"/>
    </source>
</evidence>
<dbReference type="EMBL" id="JAJTJA010000011">
    <property type="protein sequence ID" value="KAH8692282.1"/>
    <property type="molecule type" value="Genomic_DNA"/>
</dbReference>
<comment type="caution">
    <text evidence="17">The sequence shown here is derived from an EMBL/GenBank/DDBJ whole genome shotgun (WGS) entry which is preliminary data.</text>
</comment>
<comment type="similarity">
    <text evidence="2 13">Belongs to the class-I aminoacyl-tRNA synthetase family.</text>
</comment>
<evidence type="ECO:0000256" key="6">
    <source>
        <dbReference type="ARBA" id="ARBA00022741"/>
    </source>
</evidence>
<dbReference type="GO" id="GO:0017101">
    <property type="term" value="C:aminoacyl-tRNA synthetase multienzyme complex"/>
    <property type="evidence" value="ECO:0007669"/>
    <property type="project" value="TreeGrafter"/>
</dbReference>